<evidence type="ECO:0000313" key="3">
    <source>
        <dbReference type="EMBL" id="MBA1374021.1"/>
    </source>
</evidence>
<protein>
    <submittedName>
        <fullName evidence="3">LytTR family transcriptional regulator</fullName>
    </submittedName>
</protein>
<dbReference type="Proteomes" id="UP000589292">
    <property type="component" value="Unassembled WGS sequence"/>
</dbReference>
<keyword evidence="1" id="KW-0812">Transmembrane</keyword>
<name>A0A7V8RCM2_9SPHN</name>
<dbReference type="Pfam" id="PF04397">
    <property type="entry name" value="LytTR"/>
    <property type="match status" value="1"/>
</dbReference>
<evidence type="ECO:0000259" key="2">
    <source>
        <dbReference type="PROSITE" id="PS50930"/>
    </source>
</evidence>
<organism evidence="3 4">
    <name type="scientific">Sphingomonas ursincola</name>
    <dbReference type="NCBI Taxonomy" id="56361"/>
    <lineage>
        <taxon>Bacteria</taxon>
        <taxon>Pseudomonadati</taxon>
        <taxon>Pseudomonadota</taxon>
        <taxon>Alphaproteobacteria</taxon>
        <taxon>Sphingomonadales</taxon>
        <taxon>Sphingomonadaceae</taxon>
        <taxon>Sphingomonas</taxon>
    </lineage>
</organism>
<dbReference type="PROSITE" id="PS50930">
    <property type="entry name" value="HTH_LYTTR"/>
    <property type="match status" value="1"/>
</dbReference>
<dbReference type="AlphaFoldDB" id="A0A7V8RCM2"/>
<feature type="transmembrane region" description="Helical" evidence="1">
    <location>
        <begin position="61"/>
        <end position="87"/>
    </location>
</feature>
<comment type="caution">
    <text evidence="3">The sequence shown here is derived from an EMBL/GenBank/DDBJ whole genome shotgun (WGS) entry which is preliminary data.</text>
</comment>
<dbReference type="GO" id="GO:0003677">
    <property type="term" value="F:DNA binding"/>
    <property type="evidence" value="ECO:0007669"/>
    <property type="project" value="InterPro"/>
</dbReference>
<dbReference type="SMART" id="SM00850">
    <property type="entry name" value="LytTR"/>
    <property type="match status" value="1"/>
</dbReference>
<accession>A0A7V8RCM2</accession>
<feature type="domain" description="HTH LytTR-type" evidence="2">
    <location>
        <begin position="156"/>
        <end position="254"/>
    </location>
</feature>
<keyword evidence="1" id="KW-1133">Transmembrane helix</keyword>
<evidence type="ECO:0000256" key="1">
    <source>
        <dbReference type="SAM" id="Phobius"/>
    </source>
</evidence>
<dbReference type="InterPro" id="IPR007492">
    <property type="entry name" value="LytTR_DNA-bd_dom"/>
</dbReference>
<feature type="transmembrane region" description="Helical" evidence="1">
    <location>
        <begin position="93"/>
        <end position="113"/>
    </location>
</feature>
<reference evidence="3 4" key="1">
    <citation type="journal article" date="1994" name="Int. J. Syst. Bacteriol.">
        <title>Phylogenetic positions of novel aerobic, bacteriochlorophyll a-containing bacteria and description of Roseococcus thiosulfatophilus gen. nov., sp. nov., Erythromicrobium ramosum gen. nov., sp. nov., and Erythrobacter litoralis sp. nov.</title>
        <authorList>
            <person name="Yurkov V."/>
            <person name="Stackebrandt E."/>
            <person name="Holmes A."/>
            <person name="Fuerst J.A."/>
            <person name="Hugenholtz P."/>
            <person name="Golecki J."/>
            <person name="Gad'on N."/>
            <person name="Gorlenko V.M."/>
            <person name="Kompantseva E.I."/>
            <person name="Drews G."/>
        </authorList>
    </citation>
    <scope>NUCLEOTIDE SEQUENCE [LARGE SCALE GENOMIC DNA]</scope>
    <source>
        <strain evidence="3 4">KR-99</strain>
    </source>
</reference>
<evidence type="ECO:0000313" key="4">
    <source>
        <dbReference type="Proteomes" id="UP000589292"/>
    </source>
</evidence>
<keyword evidence="1" id="KW-0472">Membrane</keyword>
<sequence>MIAAAVLAYLGAMGTQAAPFVQRFAYWAAVILPGSLLGLGVNALVRGWGGLAAHRWAEAGLVALLVSLPHSFVVIVVSALFFGIGLITPMVVLEFWLAVLLISVVLTTINYLATGHQVAQAAVVPMPQPVPEPAPKPTSAESPVTDRSALPPLLAEKLPHRLRAGRLLAIEAEDHYLRVHTDLGSDLVLMRMADACALLDDSAGARVHRSWWVARDAVQAVRQQSGRMELALPGDISAPVSRAMQPVLRSQGWL</sequence>
<gene>
    <name evidence="3" type="ORF">FG486_06695</name>
</gene>
<proteinExistence type="predicted"/>
<keyword evidence="4" id="KW-1185">Reference proteome</keyword>
<dbReference type="EMBL" id="VDES01000002">
    <property type="protein sequence ID" value="MBA1374021.1"/>
    <property type="molecule type" value="Genomic_DNA"/>
</dbReference>
<feature type="transmembrane region" description="Helical" evidence="1">
    <location>
        <begin position="27"/>
        <end position="49"/>
    </location>
</feature>
<dbReference type="Gene3D" id="2.40.50.1020">
    <property type="entry name" value="LytTr DNA-binding domain"/>
    <property type="match status" value="1"/>
</dbReference>